<dbReference type="KEGG" id="svu:B1H20_17675"/>
<gene>
    <name evidence="1" type="ORF">B1H20_17675</name>
</gene>
<dbReference type="OrthoDB" id="5511088at2"/>
<evidence type="ECO:0000313" key="2">
    <source>
        <dbReference type="Proteomes" id="UP000192445"/>
    </source>
</evidence>
<dbReference type="Proteomes" id="UP000192445">
    <property type="component" value="Chromosome"/>
</dbReference>
<sequence>MQGRWWTWAASEPEATNPVADTDGSMCGRHQPRDVWFLAGTFGGQVKRDCRVALGRPIVVPVINAHGDRQSCADFMRDAQGTVVLDGEPVKPEAHEGDDIVVEGAPGNAVTGEEGVFTTTGCGLWVEVPPLDPGVHSLVIRGRSGDFSTGVDYALTVAAS</sequence>
<protein>
    <submittedName>
        <fullName evidence="1">Signal protein</fullName>
    </submittedName>
</protein>
<organism evidence="1 2">
    <name type="scientific">Streptomyces violaceoruber</name>
    <dbReference type="NCBI Taxonomy" id="1935"/>
    <lineage>
        <taxon>Bacteria</taxon>
        <taxon>Bacillati</taxon>
        <taxon>Actinomycetota</taxon>
        <taxon>Actinomycetes</taxon>
        <taxon>Kitasatosporales</taxon>
        <taxon>Streptomycetaceae</taxon>
        <taxon>Streptomyces</taxon>
        <taxon>Streptomyces violaceoruber group</taxon>
    </lineage>
</organism>
<dbReference type="AlphaFoldDB" id="A0A1V0ULW2"/>
<reference evidence="1 2" key="1">
    <citation type="submission" date="2017-03" db="EMBL/GenBank/DDBJ databases">
        <title>Complete Genome Sequence of a natural compounds producer, Streptomyces violaceus S21.</title>
        <authorList>
            <person name="Zhong C."/>
            <person name="Zhao Z."/>
            <person name="Fu J."/>
            <person name="Zong G."/>
            <person name="Qin R."/>
            <person name="Cao G."/>
        </authorList>
    </citation>
    <scope>NUCLEOTIDE SEQUENCE [LARGE SCALE GENOMIC DNA]</scope>
    <source>
        <strain evidence="1 2">S21</strain>
    </source>
</reference>
<dbReference type="EMBL" id="CP020570">
    <property type="protein sequence ID" value="ARF66255.1"/>
    <property type="molecule type" value="Genomic_DNA"/>
</dbReference>
<proteinExistence type="predicted"/>
<accession>A0A1V0ULW2</accession>
<name>A0A1V0ULW2_STRVN</name>
<evidence type="ECO:0000313" key="1">
    <source>
        <dbReference type="EMBL" id="ARF66255.1"/>
    </source>
</evidence>